<evidence type="ECO:0000313" key="2">
    <source>
        <dbReference type="EMBL" id="KKK78661.1"/>
    </source>
</evidence>
<feature type="non-terminal residue" evidence="2">
    <location>
        <position position="25"/>
    </location>
</feature>
<proteinExistence type="predicted"/>
<sequence>MKEIEVTISWENDDFFEIKEKEDGG</sequence>
<accession>A0A0F9B281</accession>
<evidence type="ECO:0000313" key="1">
    <source>
        <dbReference type="EMBL" id="KKK50735.1"/>
    </source>
</evidence>
<name>A0A0F9B281_9ZZZZ</name>
<comment type="caution">
    <text evidence="2">The sequence shown here is derived from an EMBL/GenBank/DDBJ whole genome shotgun (WGS) entry which is preliminary data.</text>
</comment>
<dbReference type="EMBL" id="LAZR01054390">
    <property type="protein sequence ID" value="KKK78661.1"/>
    <property type="molecule type" value="Genomic_DNA"/>
</dbReference>
<organism evidence="2">
    <name type="scientific">marine sediment metagenome</name>
    <dbReference type="NCBI Taxonomy" id="412755"/>
    <lineage>
        <taxon>unclassified sequences</taxon>
        <taxon>metagenomes</taxon>
        <taxon>ecological metagenomes</taxon>
    </lineage>
</organism>
<gene>
    <name evidence="2" type="ORF">LCGC14_2841300</name>
    <name evidence="1" type="ORF">LCGC14_3122030</name>
</gene>
<dbReference type="AlphaFoldDB" id="A0A0F9B281"/>
<reference evidence="2" key="1">
    <citation type="journal article" date="2015" name="Nature">
        <title>Complex archaea that bridge the gap between prokaryotes and eukaryotes.</title>
        <authorList>
            <person name="Spang A."/>
            <person name="Saw J.H."/>
            <person name="Jorgensen S.L."/>
            <person name="Zaremba-Niedzwiedzka K."/>
            <person name="Martijn J."/>
            <person name="Lind A.E."/>
            <person name="van Eijk R."/>
            <person name="Schleper C."/>
            <person name="Guy L."/>
            <person name="Ettema T.J."/>
        </authorList>
    </citation>
    <scope>NUCLEOTIDE SEQUENCE</scope>
</reference>
<protein>
    <submittedName>
        <fullName evidence="2">Uncharacterized protein</fullName>
    </submittedName>
</protein>
<dbReference type="EMBL" id="LAZR01067871">
    <property type="protein sequence ID" value="KKK50735.1"/>
    <property type="molecule type" value="Genomic_DNA"/>
</dbReference>